<dbReference type="AlphaFoldDB" id="A0AAP3DIN9"/>
<sequence>MATYTIQPKRSTLHGSFSREATPILTIHSGDTVRFETLDADWNTGPEQIDGKRIEFCTREHPQDSGHALIGPLYIAEAKAGQSLAIHINELRVGTWGWSEGGGFTSAVNNRLGMEEGEGYGLVWELDAANLIGTSNKGHKIRLHPFMGVLGMPPDESGIHSTIPPRFCGGNIDCKELVPGSTLYLPIPVDGGLLSVGDGHAAQGDGEVSGLAIECPMELVDLTFTVEDQALSFPRAQTPSSKITFGFHKDLHEASMIALAGMIDWMQELYGYERKEALNLASLIVDLRITQLVNDVVGVHAVLENDRLVDIHEKLK</sequence>
<reference evidence="1" key="1">
    <citation type="submission" date="2022-09" db="EMBL/GenBank/DDBJ databases">
        <title>Genome analysis and characterization of larvicidal activity of Brevibacillus strains.</title>
        <authorList>
            <person name="Patrusheva E.V."/>
            <person name="Izotova A.O."/>
            <person name="Toshchakov S.V."/>
            <person name="Sineoky S.P."/>
        </authorList>
    </citation>
    <scope>NUCLEOTIDE SEQUENCE</scope>
    <source>
        <strain evidence="1">VKPM_B-13247</strain>
    </source>
</reference>
<dbReference type="Proteomes" id="UP001077662">
    <property type="component" value="Unassembled WGS sequence"/>
</dbReference>
<comment type="caution">
    <text evidence="1">The sequence shown here is derived from an EMBL/GenBank/DDBJ whole genome shotgun (WGS) entry which is preliminary data.</text>
</comment>
<accession>A0AAP3DIN9</accession>
<dbReference type="InterPro" id="IPR004304">
    <property type="entry name" value="FmdA_AmdA"/>
</dbReference>
<dbReference type="PANTHER" id="PTHR31891">
    <property type="entry name" value="FORMAMIDASE C869.04-RELATED"/>
    <property type="match status" value="1"/>
</dbReference>
<dbReference type="SUPFAM" id="SSF141130">
    <property type="entry name" value="Acetamidase/Formamidase-like"/>
    <property type="match status" value="1"/>
</dbReference>
<evidence type="ECO:0000313" key="1">
    <source>
        <dbReference type="EMBL" id="MCZ0807785.1"/>
    </source>
</evidence>
<protein>
    <submittedName>
        <fullName evidence="1">Acetamidase/formamidase family protein</fullName>
    </submittedName>
</protein>
<organism evidence="1 2">
    <name type="scientific">Brevibacillus laterosporus</name>
    <name type="common">Bacillus laterosporus</name>
    <dbReference type="NCBI Taxonomy" id="1465"/>
    <lineage>
        <taxon>Bacteria</taxon>
        <taxon>Bacillati</taxon>
        <taxon>Bacillota</taxon>
        <taxon>Bacilli</taxon>
        <taxon>Bacillales</taxon>
        <taxon>Paenibacillaceae</taxon>
        <taxon>Brevibacillus</taxon>
    </lineage>
</organism>
<gene>
    <name evidence="1" type="ORF">O0554_12815</name>
</gene>
<proteinExistence type="predicted"/>
<dbReference type="Pfam" id="PF03069">
    <property type="entry name" value="FmdA_AmdA"/>
    <property type="match status" value="2"/>
</dbReference>
<dbReference type="EMBL" id="JAPTNE010000015">
    <property type="protein sequence ID" value="MCZ0807785.1"/>
    <property type="molecule type" value="Genomic_DNA"/>
</dbReference>
<dbReference type="RefSeq" id="WP_258433734.1">
    <property type="nucleotide sequence ID" value="NZ_JANSGW010000015.1"/>
</dbReference>
<dbReference type="PANTHER" id="PTHR31891:SF1">
    <property type="entry name" value="FORMAMIDASE C869.04-RELATED"/>
    <property type="match status" value="1"/>
</dbReference>
<evidence type="ECO:0000313" key="2">
    <source>
        <dbReference type="Proteomes" id="UP001077662"/>
    </source>
</evidence>
<dbReference type="GO" id="GO:0016811">
    <property type="term" value="F:hydrolase activity, acting on carbon-nitrogen (but not peptide) bonds, in linear amides"/>
    <property type="evidence" value="ECO:0007669"/>
    <property type="project" value="InterPro"/>
</dbReference>
<dbReference type="Gene3D" id="2.60.120.580">
    <property type="entry name" value="Acetamidase/Formamidase-like domains"/>
    <property type="match status" value="2"/>
</dbReference>
<dbReference type="Gene3D" id="3.10.28.20">
    <property type="entry name" value="Acetamidase/Formamidase-like domains"/>
    <property type="match status" value="1"/>
</dbReference>
<name>A0AAP3DIN9_BRELA</name>